<accession>B5A9R7</accession>
<evidence type="ECO:0000259" key="4">
    <source>
        <dbReference type="SMART" id="SM00828"/>
    </source>
</evidence>
<dbReference type="Proteomes" id="UP000677152">
    <property type="component" value="Chromosome"/>
</dbReference>
<dbReference type="Pfam" id="PF08241">
    <property type="entry name" value="Methyltransf_11"/>
    <property type="match status" value="1"/>
</dbReference>
<dbReference type="PANTHER" id="PTHR44068:SF11">
    <property type="entry name" value="GERANYL DIPHOSPHATE 2-C-METHYLTRANSFERASE"/>
    <property type="match status" value="1"/>
</dbReference>
<evidence type="ECO:0000313" key="5">
    <source>
        <dbReference type="EMBL" id="ACF35463.1"/>
    </source>
</evidence>
<dbReference type="Gene3D" id="3.40.50.150">
    <property type="entry name" value="Vaccinia Virus protein VP39"/>
    <property type="match status" value="1"/>
</dbReference>
<organism evidence="5">
    <name type="scientific">Actinosynnema pretiosum subsp. pretiosum</name>
    <dbReference type="NCBI Taxonomy" id="103721"/>
    <lineage>
        <taxon>Bacteria</taxon>
        <taxon>Bacillati</taxon>
        <taxon>Actinomycetota</taxon>
        <taxon>Actinomycetes</taxon>
        <taxon>Pseudonocardiales</taxon>
        <taxon>Pseudonocardiaceae</taxon>
        <taxon>Actinosynnema</taxon>
    </lineage>
</organism>
<dbReference type="GO" id="GO:0008757">
    <property type="term" value="F:S-adenosylmethionine-dependent methyltransferase activity"/>
    <property type="evidence" value="ECO:0007669"/>
    <property type="project" value="InterPro"/>
</dbReference>
<dbReference type="CDD" id="cd02440">
    <property type="entry name" value="AdoMet_MTases"/>
    <property type="match status" value="1"/>
</dbReference>
<protein>
    <submittedName>
        <fullName evidence="5">MbcT</fullName>
    </submittedName>
    <submittedName>
        <fullName evidence="6">Methyltransferase domain-containing protein</fullName>
    </submittedName>
</protein>
<keyword evidence="2" id="KW-0808">Transferase</keyword>
<dbReference type="SUPFAM" id="SSF53335">
    <property type="entry name" value="S-adenosyl-L-methionine-dependent methyltransferases"/>
    <property type="match status" value="1"/>
</dbReference>
<sequence length="271" mass="30591">MSDTTLSVPVPEEVGKLYDQILKDEHTYEQFEKFNHQLHIGYWDDPTSDVPMREAVVRLTELMVERLRVDAEDRVLDLGCGIGGPATQIVRTTGARVVGVSISEEQVKLATRLATEAGVGDRATFQRADAMRLPFEDESFDAVMALESILHMPSREQVLSEARRVLRPGGRLVLTDFFERAPRTPGMHPAIEGFCRTAMTTMADVDDYVPMLHRVGLRVRELLDITEQTMERTWRETLEIVSQNDRPVDFDLAELFGVDEFGCLLVAADRP</sequence>
<proteinExistence type="predicted"/>
<dbReference type="InterPro" id="IPR020803">
    <property type="entry name" value="MeTfrase_dom"/>
</dbReference>
<evidence type="ECO:0000256" key="2">
    <source>
        <dbReference type="ARBA" id="ARBA00022679"/>
    </source>
</evidence>
<evidence type="ECO:0000256" key="3">
    <source>
        <dbReference type="ARBA" id="ARBA00022691"/>
    </source>
</evidence>
<dbReference type="PANTHER" id="PTHR44068">
    <property type="entry name" value="ZGC:194242"/>
    <property type="match status" value="1"/>
</dbReference>
<keyword evidence="3" id="KW-0949">S-adenosyl-L-methionine</keyword>
<evidence type="ECO:0000313" key="6">
    <source>
        <dbReference type="EMBL" id="QUF05230.1"/>
    </source>
</evidence>
<name>B5A9R7_9PSEU</name>
<keyword evidence="1 6" id="KW-0489">Methyltransferase</keyword>
<reference evidence="6" key="2">
    <citation type="submission" date="2021-04" db="EMBL/GenBank/DDBJ databases">
        <title>Genomic sequence of Actinosynnema pretiosum subsp. pretiosum ATCC 31280 (C-14919).</title>
        <authorList>
            <person name="Bai L."/>
            <person name="Wang X."/>
            <person name="Xiao Y."/>
        </authorList>
    </citation>
    <scope>NUCLEOTIDE SEQUENCE</scope>
    <source>
        <strain evidence="6">ATCC 31280</strain>
    </source>
</reference>
<dbReference type="EMBL" id="EU827593">
    <property type="protein sequence ID" value="ACF35463.1"/>
    <property type="molecule type" value="Genomic_DNA"/>
</dbReference>
<dbReference type="SMART" id="SM00828">
    <property type="entry name" value="PKS_MT"/>
    <property type="match status" value="1"/>
</dbReference>
<dbReference type="InterPro" id="IPR013216">
    <property type="entry name" value="Methyltransf_11"/>
</dbReference>
<feature type="domain" description="Polyketide synthase-like methyltransferase" evidence="4">
    <location>
        <begin position="52"/>
        <end position="243"/>
    </location>
</feature>
<reference evidence="5" key="1">
    <citation type="submission" date="2008-06" db="EMBL/GenBank/DDBJ databases">
        <title>Optimizing Natural Products by Biosynthetic Engineering: Discovery of Non-quinone Hsp90 Inhibitors.</title>
        <authorList>
            <person name="Zhang M.-Q."/>
            <person name="Gaisser S."/>
            <person name="Nur-E-Alam M."/>
            <person name="Sheehan L.S."/>
            <person name="Vousden W.A."/>
            <person name="Gaitatzis N."/>
            <person name="Peck G."/>
            <person name="Coates N.J."/>
            <person name="Moss S.J."/>
            <person name="Radzom M."/>
            <person name="Foster T.A."/>
            <person name="Sheridan R.M."/>
            <person name="Gregory M.A."/>
            <person name="Roe S.M."/>
            <person name="Prodromou C."/>
            <person name="Pearl L."/>
            <person name="Boyd S.M."/>
            <person name="Wilkinson B."/>
            <person name="Martin C.J."/>
        </authorList>
    </citation>
    <scope>NUCLEOTIDE SEQUENCE</scope>
    <source>
        <strain evidence="5">ATCC 31280</strain>
    </source>
</reference>
<dbReference type="InterPro" id="IPR050447">
    <property type="entry name" value="Erg6_SMT_methyltransf"/>
</dbReference>
<dbReference type="GO" id="GO:0032259">
    <property type="term" value="P:methylation"/>
    <property type="evidence" value="ECO:0007669"/>
    <property type="project" value="UniProtKB-KW"/>
</dbReference>
<evidence type="ECO:0000256" key="1">
    <source>
        <dbReference type="ARBA" id="ARBA00022603"/>
    </source>
</evidence>
<dbReference type="EMBL" id="CP073249">
    <property type="protein sequence ID" value="QUF05230.1"/>
    <property type="molecule type" value="Genomic_DNA"/>
</dbReference>
<dbReference type="AlphaFoldDB" id="B5A9R7"/>
<gene>
    <name evidence="5" type="primary">mbcT</name>
    <name evidence="6" type="ORF">KCV87_03710</name>
</gene>
<dbReference type="InterPro" id="IPR029063">
    <property type="entry name" value="SAM-dependent_MTases_sf"/>
</dbReference>